<protein>
    <submittedName>
        <fullName evidence="1">Uncharacterized protein</fullName>
    </submittedName>
</protein>
<reference evidence="1 2" key="1">
    <citation type="submission" date="2023-01" db="EMBL/GenBank/DDBJ databases">
        <title>Novel diversity within Roseofilum (Cyanobacteria; Desertifilaceae) from marine benthic mats with descriptions of four novel species.</title>
        <authorList>
            <person name="Wang Y."/>
            <person name="Berthold D.E."/>
            <person name="Hu J."/>
            <person name="Lefler F.W."/>
            <person name="Laughinghouse H.D. IV."/>
        </authorList>
    </citation>
    <scope>NUCLEOTIDE SEQUENCE [LARGE SCALE GENOMIC DNA]</scope>
    <source>
        <strain evidence="1 2">BLCC-M143</strain>
    </source>
</reference>
<dbReference type="EMBL" id="JAQOSQ010000009">
    <property type="protein sequence ID" value="MDJ1183699.1"/>
    <property type="molecule type" value="Genomic_DNA"/>
</dbReference>
<gene>
    <name evidence="1" type="ORF">PMH09_10910</name>
</gene>
<keyword evidence="2" id="KW-1185">Reference proteome</keyword>
<dbReference type="RefSeq" id="WP_283758352.1">
    <property type="nucleotide sequence ID" value="NZ_JAQOSQ010000009.1"/>
</dbReference>
<proteinExistence type="predicted"/>
<organism evidence="1 2">
    <name type="scientific">Roseofilum casamattae BLCC-M143</name>
    <dbReference type="NCBI Taxonomy" id="3022442"/>
    <lineage>
        <taxon>Bacteria</taxon>
        <taxon>Bacillati</taxon>
        <taxon>Cyanobacteriota</taxon>
        <taxon>Cyanophyceae</taxon>
        <taxon>Desertifilales</taxon>
        <taxon>Desertifilaceae</taxon>
        <taxon>Roseofilum</taxon>
        <taxon>Roseofilum casamattae</taxon>
    </lineage>
</organism>
<evidence type="ECO:0000313" key="2">
    <source>
        <dbReference type="Proteomes" id="UP001232992"/>
    </source>
</evidence>
<dbReference type="Proteomes" id="UP001232992">
    <property type="component" value="Unassembled WGS sequence"/>
</dbReference>
<sequence>MVENGLKVAKDTLLAIAPTVVRHHTDRSWANTIPAIANLNWANVCYFAIA</sequence>
<evidence type="ECO:0000313" key="1">
    <source>
        <dbReference type="EMBL" id="MDJ1183699.1"/>
    </source>
</evidence>
<comment type="caution">
    <text evidence="1">The sequence shown here is derived from an EMBL/GenBank/DDBJ whole genome shotgun (WGS) entry which is preliminary data.</text>
</comment>
<name>A0ABT7BWX9_9CYAN</name>
<accession>A0ABT7BWX9</accession>